<feature type="compositionally biased region" description="Acidic residues" evidence="2">
    <location>
        <begin position="182"/>
        <end position="223"/>
    </location>
</feature>
<feature type="compositionally biased region" description="Basic and acidic residues" evidence="2">
    <location>
        <begin position="224"/>
        <end position="238"/>
    </location>
</feature>
<dbReference type="AlphaFoldDB" id="N1QXA2"/>
<feature type="transmembrane region" description="Helical" evidence="1">
    <location>
        <begin position="132"/>
        <end position="153"/>
    </location>
</feature>
<keyword evidence="1" id="KW-1133">Transmembrane helix</keyword>
<reference evidence="3" key="1">
    <citation type="submission" date="2015-06" db="UniProtKB">
        <authorList>
            <consortium name="EnsemblPlants"/>
        </authorList>
    </citation>
    <scope>IDENTIFICATION</scope>
</reference>
<keyword evidence="1" id="KW-0813">Transport</keyword>
<sequence>MDMDVFAWICYGTAFAAAVMNMTATVSAWKAWALGGQGVRFPDPIVAAVLGNAAWLTYGWLSGSNEALWLNVFCGFIQLVYLTTFLILCTENERRTALKRIALALLYLAVVVGSRLAPAHGDTEELRKQEEFHKLLCTLAGAAAPVTPLFIAFYYRIMNVIGAVCSCISLVLIRVLNQQPEVPDDDNDDGGDDDDNYDGDDDDNYDGDDDDNYDGDGDDDDETNKEIRERLARLRLIDSEPEEEIESEEEVDPTVQALDETVHQ</sequence>
<feature type="compositionally biased region" description="Acidic residues" evidence="2">
    <location>
        <begin position="239"/>
        <end position="252"/>
    </location>
</feature>
<evidence type="ECO:0000313" key="3">
    <source>
        <dbReference type="EnsemblPlants" id="EMT15167"/>
    </source>
</evidence>
<evidence type="ECO:0000256" key="1">
    <source>
        <dbReference type="RuleBase" id="RU910715"/>
    </source>
</evidence>
<keyword evidence="1" id="KW-0472">Membrane</keyword>
<dbReference type="SUPFAM" id="SSF48371">
    <property type="entry name" value="ARM repeat"/>
    <property type="match status" value="1"/>
</dbReference>
<accession>N1QXA2</accession>
<dbReference type="InterPro" id="IPR004316">
    <property type="entry name" value="SWEET_rpt"/>
</dbReference>
<protein>
    <recommendedName>
        <fullName evidence="1">Bidirectional sugar transporter SWEET</fullName>
    </recommendedName>
</protein>
<comment type="caution">
    <text evidence="1">Lacks conserved residue(s) required for the propagation of feature annotation.</text>
</comment>
<dbReference type="EnsemblPlants" id="EMT15167">
    <property type="protein sequence ID" value="EMT15167"/>
    <property type="gene ID" value="F775_25207"/>
</dbReference>
<feature type="region of interest" description="Disordered" evidence="2">
    <location>
        <begin position="180"/>
        <end position="264"/>
    </location>
</feature>
<organism evidence="3">
    <name type="scientific">Aegilops tauschii</name>
    <name type="common">Tausch's goatgrass</name>
    <name type="synonym">Aegilops squarrosa</name>
    <dbReference type="NCBI Taxonomy" id="37682"/>
    <lineage>
        <taxon>Eukaryota</taxon>
        <taxon>Viridiplantae</taxon>
        <taxon>Streptophyta</taxon>
        <taxon>Embryophyta</taxon>
        <taxon>Tracheophyta</taxon>
        <taxon>Spermatophyta</taxon>
        <taxon>Magnoliopsida</taxon>
        <taxon>Liliopsida</taxon>
        <taxon>Poales</taxon>
        <taxon>Poaceae</taxon>
        <taxon>BOP clade</taxon>
        <taxon>Pooideae</taxon>
        <taxon>Triticodae</taxon>
        <taxon>Triticeae</taxon>
        <taxon>Triticinae</taxon>
        <taxon>Aegilops</taxon>
    </lineage>
</organism>
<feature type="transmembrane region" description="Helical" evidence="1">
    <location>
        <begin position="101"/>
        <end position="120"/>
    </location>
</feature>
<comment type="function">
    <text evidence="1">Mediates both low-affinity uptake and efflux of sugar across the membrane.</text>
</comment>
<evidence type="ECO:0000256" key="2">
    <source>
        <dbReference type="SAM" id="MobiDB-lite"/>
    </source>
</evidence>
<feature type="transmembrane region" description="Helical" evidence="1">
    <location>
        <begin position="67"/>
        <end position="89"/>
    </location>
</feature>
<keyword evidence="1" id="KW-0812">Transmembrane</keyword>
<keyword evidence="1" id="KW-0762">Sugar transport</keyword>
<proteinExistence type="inferred from homology"/>
<comment type="similarity">
    <text evidence="1">Belongs to the SWEET sugar transporter family.</text>
</comment>
<feature type="transmembrane region" description="Helical" evidence="1">
    <location>
        <begin position="6"/>
        <end position="29"/>
    </location>
</feature>
<dbReference type="GO" id="GO:0016020">
    <property type="term" value="C:membrane"/>
    <property type="evidence" value="ECO:0007669"/>
    <property type="project" value="InterPro"/>
</dbReference>
<dbReference type="Pfam" id="PF03083">
    <property type="entry name" value="MtN3_slv"/>
    <property type="match status" value="1"/>
</dbReference>
<name>N1QXA2_AEGTA</name>
<dbReference type="InterPro" id="IPR016024">
    <property type="entry name" value="ARM-type_fold"/>
</dbReference>